<dbReference type="EMBL" id="BGZK01000268">
    <property type="protein sequence ID" value="GBP33028.1"/>
    <property type="molecule type" value="Genomic_DNA"/>
</dbReference>
<dbReference type="PANTHER" id="PTHR46060:SF1">
    <property type="entry name" value="MARINER MOS1 TRANSPOSASE-LIKE PROTEIN"/>
    <property type="match status" value="1"/>
</dbReference>
<keyword evidence="3" id="KW-1185">Reference proteome</keyword>
<evidence type="ECO:0000256" key="1">
    <source>
        <dbReference type="SAM" id="MobiDB-lite"/>
    </source>
</evidence>
<dbReference type="PANTHER" id="PTHR46060">
    <property type="entry name" value="MARINER MOS1 TRANSPOSASE-LIKE PROTEIN"/>
    <property type="match status" value="1"/>
</dbReference>
<evidence type="ECO:0000313" key="2">
    <source>
        <dbReference type="EMBL" id="GBP33028.1"/>
    </source>
</evidence>
<dbReference type="OrthoDB" id="616263at2759"/>
<dbReference type="InterPro" id="IPR052709">
    <property type="entry name" value="Transposase-MT_Hybrid"/>
</dbReference>
<organism evidence="2 3">
    <name type="scientific">Eumeta variegata</name>
    <name type="common">Bagworm moth</name>
    <name type="synonym">Eumeta japonica</name>
    <dbReference type="NCBI Taxonomy" id="151549"/>
    <lineage>
        <taxon>Eukaryota</taxon>
        <taxon>Metazoa</taxon>
        <taxon>Ecdysozoa</taxon>
        <taxon>Arthropoda</taxon>
        <taxon>Hexapoda</taxon>
        <taxon>Insecta</taxon>
        <taxon>Pterygota</taxon>
        <taxon>Neoptera</taxon>
        <taxon>Endopterygota</taxon>
        <taxon>Lepidoptera</taxon>
        <taxon>Glossata</taxon>
        <taxon>Ditrysia</taxon>
        <taxon>Tineoidea</taxon>
        <taxon>Psychidae</taxon>
        <taxon>Oiketicinae</taxon>
        <taxon>Eumeta</taxon>
    </lineage>
</organism>
<name>A0A4C1V2I4_EUMVA</name>
<comment type="caution">
    <text evidence="2">The sequence shown here is derived from an EMBL/GenBank/DDBJ whole genome shotgun (WGS) entry which is preliminary data.</text>
</comment>
<feature type="compositionally biased region" description="Basic and acidic residues" evidence="1">
    <location>
        <begin position="40"/>
        <end position="52"/>
    </location>
</feature>
<proteinExistence type="predicted"/>
<feature type="compositionally biased region" description="Acidic residues" evidence="1">
    <location>
        <begin position="53"/>
        <end position="64"/>
    </location>
</feature>
<reference evidence="2 3" key="1">
    <citation type="journal article" date="2019" name="Commun. Biol.">
        <title>The bagworm genome reveals a unique fibroin gene that provides high tensile strength.</title>
        <authorList>
            <person name="Kono N."/>
            <person name="Nakamura H."/>
            <person name="Ohtoshi R."/>
            <person name="Tomita M."/>
            <person name="Numata K."/>
            <person name="Arakawa K."/>
        </authorList>
    </citation>
    <scope>NUCLEOTIDE SEQUENCE [LARGE SCALE GENOMIC DNA]</scope>
</reference>
<sequence>MCHNIHTDAVLHVSWDRQMALLNHCLHIGFLLCYSPPEGAEDKDHSGRPKIDEDTESEELLEEDSLQTQNKLALILEVTHPGEKLLPHLPYSPDIAPSDYYLFQSMAHVLSEQRFTSYEDT</sequence>
<dbReference type="AlphaFoldDB" id="A0A4C1V2I4"/>
<dbReference type="GO" id="GO:0003676">
    <property type="term" value="F:nucleic acid binding"/>
    <property type="evidence" value="ECO:0007669"/>
    <property type="project" value="InterPro"/>
</dbReference>
<feature type="region of interest" description="Disordered" evidence="1">
    <location>
        <begin position="39"/>
        <end position="64"/>
    </location>
</feature>
<dbReference type="Proteomes" id="UP000299102">
    <property type="component" value="Unassembled WGS sequence"/>
</dbReference>
<gene>
    <name evidence="2" type="ORF">EVAR_82868_1</name>
</gene>
<dbReference type="Gene3D" id="3.30.420.10">
    <property type="entry name" value="Ribonuclease H-like superfamily/Ribonuclease H"/>
    <property type="match status" value="1"/>
</dbReference>
<dbReference type="InterPro" id="IPR036397">
    <property type="entry name" value="RNaseH_sf"/>
</dbReference>
<accession>A0A4C1V2I4</accession>
<protein>
    <submittedName>
        <fullName evidence="2">Mariner Mos1 transposase</fullName>
    </submittedName>
</protein>
<evidence type="ECO:0000313" key="3">
    <source>
        <dbReference type="Proteomes" id="UP000299102"/>
    </source>
</evidence>